<organism evidence="3 4">
    <name type="scientific">Pelodictyon phaeoclathratiforme (strain DSM 5477 / BU-1)</name>
    <dbReference type="NCBI Taxonomy" id="324925"/>
    <lineage>
        <taxon>Bacteria</taxon>
        <taxon>Pseudomonadati</taxon>
        <taxon>Chlorobiota</taxon>
        <taxon>Chlorobiia</taxon>
        <taxon>Chlorobiales</taxon>
        <taxon>Chlorobiaceae</taxon>
        <taxon>Chlorobium/Pelodictyon group</taxon>
        <taxon>Pelodictyon</taxon>
    </lineage>
</organism>
<protein>
    <submittedName>
        <fullName evidence="3">Methyltransferase type 11</fullName>
    </submittedName>
</protein>
<keyword evidence="1 3" id="KW-0808">Transferase</keyword>
<evidence type="ECO:0000259" key="2">
    <source>
        <dbReference type="Pfam" id="PF13649"/>
    </source>
</evidence>
<sequence>MSFYSEFAVWYEQLFPFREEVYLFLREHAAQPGSTVLDAGCGPGHYCSKFQQEGFLPTGIDLDPKMIATATATSPLVAFQCMDIADLASLKQSFRLIYSIGNVIAHLSPERFSAFLSQVYAALEPGGCWIFQTVNWDYLLTLSEYRFPVKTVGDGSVSFYRRYPNISPEEVIFEVELQADNHKIFSEQAILYPLTADSFRQRHEATGFTTEGIYAGFDKTPFSREHNSGLVMVFTKR</sequence>
<keyword evidence="4" id="KW-1185">Reference proteome</keyword>
<dbReference type="OrthoDB" id="9789123at2"/>
<feature type="domain" description="Methyltransferase" evidence="2">
    <location>
        <begin position="36"/>
        <end position="127"/>
    </location>
</feature>
<dbReference type="EMBL" id="CP001110">
    <property type="protein sequence ID" value="ACF44320.1"/>
    <property type="molecule type" value="Genomic_DNA"/>
</dbReference>
<dbReference type="GO" id="GO:0008168">
    <property type="term" value="F:methyltransferase activity"/>
    <property type="evidence" value="ECO:0007669"/>
    <property type="project" value="UniProtKB-KW"/>
</dbReference>
<dbReference type="KEGG" id="pph:Ppha_2114"/>
<dbReference type="InterPro" id="IPR041698">
    <property type="entry name" value="Methyltransf_25"/>
</dbReference>
<dbReference type="InterPro" id="IPR029063">
    <property type="entry name" value="SAM-dependent_MTases_sf"/>
</dbReference>
<evidence type="ECO:0000256" key="1">
    <source>
        <dbReference type="ARBA" id="ARBA00022679"/>
    </source>
</evidence>
<dbReference type="eggNOG" id="COG0500">
    <property type="taxonomic scope" value="Bacteria"/>
</dbReference>
<name>B4SD61_PELPB</name>
<dbReference type="CDD" id="cd02440">
    <property type="entry name" value="AdoMet_MTases"/>
    <property type="match status" value="1"/>
</dbReference>
<evidence type="ECO:0000313" key="3">
    <source>
        <dbReference type="EMBL" id="ACF44320.1"/>
    </source>
</evidence>
<proteinExistence type="predicted"/>
<dbReference type="Proteomes" id="UP000002724">
    <property type="component" value="Chromosome"/>
</dbReference>
<dbReference type="Pfam" id="PF13649">
    <property type="entry name" value="Methyltransf_25"/>
    <property type="match status" value="1"/>
</dbReference>
<accession>B4SD61</accession>
<reference evidence="3 4" key="1">
    <citation type="submission" date="2008-06" db="EMBL/GenBank/DDBJ databases">
        <title>Complete sequence of Pelodictyon phaeoclathratiforme BU-1.</title>
        <authorList>
            <consortium name="US DOE Joint Genome Institute"/>
            <person name="Lucas S."/>
            <person name="Copeland A."/>
            <person name="Lapidus A."/>
            <person name="Glavina del Rio T."/>
            <person name="Dalin E."/>
            <person name="Tice H."/>
            <person name="Bruce D."/>
            <person name="Goodwin L."/>
            <person name="Pitluck S."/>
            <person name="Schmutz J."/>
            <person name="Larimer F."/>
            <person name="Land M."/>
            <person name="Hauser L."/>
            <person name="Kyrpides N."/>
            <person name="Mikhailova N."/>
            <person name="Liu Z."/>
            <person name="Li T."/>
            <person name="Zhao F."/>
            <person name="Overmann J."/>
            <person name="Bryant D.A."/>
            <person name="Richardson P."/>
        </authorList>
    </citation>
    <scope>NUCLEOTIDE SEQUENCE [LARGE SCALE GENOMIC DNA]</scope>
    <source>
        <strain evidence="4">DSM 5477 / BU-1</strain>
    </source>
</reference>
<evidence type="ECO:0000313" key="4">
    <source>
        <dbReference type="Proteomes" id="UP000002724"/>
    </source>
</evidence>
<gene>
    <name evidence="3" type="ordered locus">Ppha_2114</name>
</gene>
<dbReference type="RefSeq" id="WP_012508797.1">
    <property type="nucleotide sequence ID" value="NC_011060.1"/>
</dbReference>
<dbReference type="Gene3D" id="3.40.50.150">
    <property type="entry name" value="Vaccinia Virus protein VP39"/>
    <property type="match status" value="1"/>
</dbReference>
<dbReference type="SUPFAM" id="SSF53335">
    <property type="entry name" value="S-adenosyl-L-methionine-dependent methyltransferases"/>
    <property type="match status" value="1"/>
</dbReference>
<dbReference type="GO" id="GO:0032259">
    <property type="term" value="P:methylation"/>
    <property type="evidence" value="ECO:0007669"/>
    <property type="project" value="UniProtKB-KW"/>
</dbReference>
<keyword evidence="3" id="KW-0489">Methyltransferase</keyword>
<dbReference type="HOGENOM" id="CLU_069129_8_2_10"/>
<dbReference type="AlphaFoldDB" id="B4SD61"/>
<dbReference type="PANTHER" id="PTHR43861">
    <property type="entry name" value="TRANS-ACONITATE 2-METHYLTRANSFERASE-RELATED"/>
    <property type="match status" value="1"/>
</dbReference>
<dbReference type="STRING" id="324925.Ppha_2114"/>